<dbReference type="PANTHER" id="PTHR20974">
    <property type="entry name" value="UPF0585 PROTEIN CG18661"/>
    <property type="match status" value="1"/>
</dbReference>
<evidence type="ECO:0000313" key="2">
    <source>
        <dbReference type="Proteomes" id="UP001176471"/>
    </source>
</evidence>
<evidence type="ECO:0000313" key="1">
    <source>
        <dbReference type="EMBL" id="MDO7834693.1"/>
    </source>
</evidence>
<dbReference type="SUPFAM" id="SSF53335">
    <property type="entry name" value="S-adenosyl-L-methionine-dependent methyltransferases"/>
    <property type="match status" value="1"/>
</dbReference>
<dbReference type="CDD" id="cd02440">
    <property type="entry name" value="AdoMet_MTases"/>
    <property type="match status" value="1"/>
</dbReference>
<dbReference type="PANTHER" id="PTHR20974:SF0">
    <property type="entry name" value="UPF0585 PROTEIN CG18661"/>
    <property type="match status" value="1"/>
</dbReference>
<sequence>MTDGPEPWEPGSGRVAAEKRFAPATMRNRDAIVAVLDDALPSCGLVLEVASGSGQHAVHFAVSFPLLDWQPTDPDPAALASIAAWRAEANLPNLRPPIRLDAAADWPVAQVDAILCINMVHISSWDATLGLLKGAGQMLPPGGLLYLYGPYTRAGVETAPSNLAFDASLKARDPRWGLRRLEDVVAAADRQGLRLDRVIDMPANNLSLLFRRRD</sequence>
<gene>
    <name evidence="1" type="ORF">Q4610_06505</name>
</gene>
<dbReference type="RefSeq" id="WP_304535180.1">
    <property type="nucleotide sequence ID" value="NZ_JAUQOM010000002.1"/>
</dbReference>
<dbReference type="Pfam" id="PF06080">
    <property type="entry name" value="DUF938"/>
    <property type="match status" value="1"/>
</dbReference>
<dbReference type="EMBL" id="JAUQOM010000002">
    <property type="protein sequence ID" value="MDO7834693.1"/>
    <property type="molecule type" value="Genomic_DNA"/>
</dbReference>
<proteinExistence type="predicted"/>
<dbReference type="InterPro" id="IPR029063">
    <property type="entry name" value="SAM-dependent_MTases_sf"/>
</dbReference>
<organism evidence="1 2">
    <name type="scientific">Sphingobium cyanobacteriorum</name>
    <dbReference type="NCBI Taxonomy" id="3063954"/>
    <lineage>
        <taxon>Bacteria</taxon>
        <taxon>Pseudomonadati</taxon>
        <taxon>Pseudomonadota</taxon>
        <taxon>Alphaproteobacteria</taxon>
        <taxon>Sphingomonadales</taxon>
        <taxon>Sphingomonadaceae</taxon>
        <taxon>Sphingobium</taxon>
    </lineage>
</organism>
<reference evidence="1" key="1">
    <citation type="submission" date="2023-07" db="EMBL/GenBank/DDBJ databases">
        <title>Bacterial whole genome sequence for Sphingobium sp. HBC34.</title>
        <authorList>
            <person name="Le V."/>
            <person name="Ko S.-R."/>
            <person name="Ahn C.-Y."/>
            <person name="Oh H.-M."/>
        </authorList>
    </citation>
    <scope>NUCLEOTIDE SEQUENCE</scope>
    <source>
        <strain evidence="1">HBC34</strain>
    </source>
</reference>
<accession>A0ABT8ZK33</accession>
<protein>
    <submittedName>
        <fullName evidence="1">DUF938 domain-containing protein</fullName>
    </submittedName>
</protein>
<comment type="caution">
    <text evidence="1">The sequence shown here is derived from an EMBL/GenBank/DDBJ whole genome shotgun (WGS) entry which is preliminary data.</text>
</comment>
<name>A0ABT8ZK33_9SPHN</name>
<keyword evidence="2" id="KW-1185">Reference proteome</keyword>
<dbReference type="Proteomes" id="UP001176471">
    <property type="component" value="Unassembled WGS sequence"/>
</dbReference>
<dbReference type="Gene3D" id="3.40.50.150">
    <property type="entry name" value="Vaccinia Virus protein VP39"/>
    <property type="match status" value="1"/>
</dbReference>
<dbReference type="InterPro" id="IPR010342">
    <property type="entry name" value="DUF938"/>
</dbReference>